<sequence length="63" mass="7080">MGQLSYSCMACDLVCCQTKASCLTLMRECASCFEFYCVECIDYHTDCCFDDDDDAEGNADLME</sequence>
<reference evidence="1 2" key="1">
    <citation type="journal article" date="2019" name="Sci. Rep.">
        <title>Comparative genomics of chytrid fungi reveal insights into the obligate biotrophic and pathogenic lifestyle of Synchytrium endobioticum.</title>
        <authorList>
            <person name="van de Vossenberg B.T.L.H."/>
            <person name="Warris S."/>
            <person name="Nguyen H.D.T."/>
            <person name="van Gent-Pelzer M.P.E."/>
            <person name="Joly D.L."/>
            <person name="van de Geest H.C."/>
            <person name="Bonants P.J.M."/>
            <person name="Smith D.S."/>
            <person name="Levesque C.A."/>
            <person name="van der Lee T.A.J."/>
        </authorList>
    </citation>
    <scope>NUCLEOTIDE SEQUENCE [LARGE SCALE GENOMIC DNA]</scope>
    <source>
        <strain evidence="1 2">CBS 675.73</strain>
    </source>
</reference>
<evidence type="ECO:0000313" key="2">
    <source>
        <dbReference type="Proteomes" id="UP000320333"/>
    </source>
</evidence>
<gene>
    <name evidence="1" type="ORF">CcCBS67573_g10147</name>
</gene>
<protein>
    <submittedName>
        <fullName evidence="1">Uncharacterized protein</fullName>
    </submittedName>
</protein>
<dbReference type="Proteomes" id="UP000320333">
    <property type="component" value="Unassembled WGS sequence"/>
</dbReference>
<dbReference type="EMBL" id="QEAP01001203">
    <property type="protein sequence ID" value="TPX49667.1"/>
    <property type="molecule type" value="Genomic_DNA"/>
</dbReference>
<dbReference type="AlphaFoldDB" id="A0A507DEL8"/>
<organism evidence="1 2">
    <name type="scientific">Chytriomyces confervae</name>
    <dbReference type="NCBI Taxonomy" id="246404"/>
    <lineage>
        <taxon>Eukaryota</taxon>
        <taxon>Fungi</taxon>
        <taxon>Fungi incertae sedis</taxon>
        <taxon>Chytridiomycota</taxon>
        <taxon>Chytridiomycota incertae sedis</taxon>
        <taxon>Chytridiomycetes</taxon>
        <taxon>Chytridiales</taxon>
        <taxon>Chytriomycetaceae</taxon>
        <taxon>Chytriomyces</taxon>
    </lineage>
</organism>
<name>A0A507DEL8_9FUNG</name>
<evidence type="ECO:0000313" key="1">
    <source>
        <dbReference type="EMBL" id="TPX49667.1"/>
    </source>
</evidence>
<accession>A0A507DEL8</accession>
<comment type="caution">
    <text evidence="1">The sequence shown here is derived from an EMBL/GenBank/DDBJ whole genome shotgun (WGS) entry which is preliminary data.</text>
</comment>
<proteinExistence type="predicted"/>
<keyword evidence="2" id="KW-1185">Reference proteome</keyword>